<dbReference type="Gene3D" id="3.10.20.90">
    <property type="entry name" value="Phosphatidylinositol 3-kinase Catalytic Subunit, Chain A, domain 1"/>
    <property type="match status" value="1"/>
</dbReference>
<dbReference type="EMBL" id="OY726395">
    <property type="protein sequence ID" value="CAJ1585162.1"/>
    <property type="molecule type" value="Genomic_DNA"/>
</dbReference>
<dbReference type="InterPro" id="IPR024962">
    <property type="entry name" value="YukD-like"/>
</dbReference>
<accession>A0ABM9MH89</accession>
<organism evidence="2 3">
    <name type="scientific">[Mycobacterium] wendilense</name>
    <dbReference type="NCBI Taxonomy" id="3064284"/>
    <lineage>
        <taxon>Bacteria</taxon>
        <taxon>Bacillati</taxon>
        <taxon>Actinomycetota</taxon>
        <taxon>Actinomycetes</taxon>
        <taxon>Mycobacteriales</taxon>
        <taxon>Mycobacteriaceae</taxon>
        <taxon>Mycolicibacter</taxon>
    </lineage>
</organism>
<name>A0ABM9MH89_9MYCO</name>
<protein>
    <submittedName>
        <fullName evidence="2">EsaB/YukD family protein</fullName>
    </submittedName>
</protein>
<feature type="transmembrane region" description="Helical" evidence="1">
    <location>
        <begin position="271"/>
        <end position="291"/>
    </location>
</feature>
<feature type="transmembrane region" description="Helical" evidence="1">
    <location>
        <begin position="190"/>
        <end position="213"/>
    </location>
</feature>
<keyword evidence="3" id="KW-1185">Reference proteome</keyword>
<gene>
    <name evidence="2" type="ORF">MU0050_003563</name>
</gene>
<dbReference type="Pfam" id="PF08817">
    <property type="entry name" value="YukD"/>
    <property type="match status" value="1"/>
</dbReference>
<proteinExistence type="predicted"/>
<keyword evidence="1" id="KW-0472">Membrane</keyword>
<feature type="transmembrane region" description="Helical" evidence="1">
    <location>
        <begin position="112"/>
        <end position="130"/>
    </location>
</feature>
<reference evidence="2 3" key="1">
    <citation type="submission" date="2023-08" db="EMBL/GenBank/DDBJ databases">
        <authorList>
            <person name="Folkvardsen B D."/>
            <person name="Norman A."/>
        </authorList>
    </citation>
    <scope>NUCLEOTIDE SEQUENCE [LARGE SCALE GENOMIC DNA]</scope>
    <source>
        <strain evidence="2 3">Mu0050</strain>
    </source>
</reference>
<evidence type="ECO:0000313" key="2">
    <source>
        <dbReference type="EMBL" id="CAJ1585162.1"/>
    </source>
</evidence>
<evidence type="ECO:0000313" key="3">
    <source>
        <dbReference type="Proteomes" id="UP001190466"/>
    </source>
</evidence>
<keyword evidence="1" id="KW-0812">Transmembrane</keyword>
<sequence length="345" mass="33640">MRVSIRLDAIGFDVTLPGDVPVAELLPAVHDIGIAHGADQCVAALARHLYVPGVGPVAPSESLTAAGVADGDLLVLGTAPVPPVHPRGADPPSLLAQQTLDQSRWSPRRSRIAALSVAVCAAAALGYTAIPGAPVPGLLLAGAAVATVAVPAARWVPDVTDVVAPVGIAAALVVTTALPAMMFGGDATDAGIGLCVLAVVLLAAAGRAVLLGAGSRRGPLRLARLHGAAVSGAAVAAALGAMLAADAALTALVAAVLLLRAGHPLPPPTRVVLLAAGTITASVGALVSAAFGATWPAPNAALVCLLAIGWAVAGPPTGLARARAATERVALLAVLPAAAWASGLP</sequence>
<feature type="transmembrane region" description="Helical" evidence="1">
    <location>
        <begin position="233"/>
        <end position="259"/>
    </location>
</feature>
<dbReference type="Proteomes" id="UP001190466">
    <property type="component" value="Chromosome"/>
</dbReference>
<feature type="transmembrane region" description="Helical" evidence="1">
    <location>
        <begin position="162"/>
        <end position="183"/>
    </location>
</feature>
<keyword evidence="1" id="KW-1133">Transmembrane helix</keyword>
<dbReference type="RefSeq" id="WP_316510881.1">
    <property type="nucleotide sequence ID" value="NZ_OY726395.1"/>
</dbReference>
<evidence type="ECO:0000256" key="1">
    <source>
        <dbReference type="SAM" id="Phobius"/>
    </source>
</evidence>
<feature type="transmembrane region" description="Helical" evidence="1">
    <location>
        <begin position="297"/>
        <end position="313"/>
    </location>
</feature>